<reference evidence="1" key="1">
    <citation type="journal article" date="2014" name="Nat. Commun.">
        <title>The tobacco genome sequence and its comparison with those of tomato and potato.</title>
        <authorList>
            <person name="Sierro N."/>
            <person name="Battey J.N."/>
            <person name="Ouadi S."/>
            <person name="Bakaher N."/>
            <person name="Bovet L."/>
            <person name="Willig A."/>
            <person name="Goepfert S."/>
            <person name="Peitsch M.C."/>
            <person name="Ivanov N.V."/>
        </authorList>
    </citation>
    <scope>NUCLEOTIDE SEQUENCE [LARGE SCALE GENOMIC DNA]</scope>
</reference>
<evidence type="ECO:0000313" key="1">
    <source>
        <dbReference type="Proteomes" id="UP000790787"/>
    </source>
</evidence>
<protein>
    <submittedName>
        <fullName evidence="2">Uncharacterized protein LOC142176306</fullName>
    </submittedName>
</protein>
<organism evidence="1 2">
    <name type="scientific">Nicotiana tabacum</name>
    <name type="common">Common tobacco</name>
    <dbReference type="NCBI Taxonomy" id="4097"/>
    <lineage>
        <taxon>Eukaryota</taxon>
        <taxon>Viridiplantae</taxon>
        <taxon>Streptophyta</taxon>
        <taxon>Embryophyta</taxon>
        <taxon>Tracheophyta</taxon>
        <taxon>Spermatophyta</taxon>
        <taxon>Magnoliopsida</taxon>
        <taxon>eudicotyledons</taxon>
        <taxon>Gunneridae</taxon>
        <taxon>Pentapetalae</taxon>
        <taxon>asterids</taxon>
        <taxon>lamiids</taxon>
        <taxon>Solanales</taxon>
        <taxon>Solanaceae</taxon>
        <taxon>Nicotianoideae</taxon>
        <taxon>Nicotianeae</taxon>
        <taxon>Nicotiana</taxon>
    </lineage>
</organism>
<reference evidence="2" key="2">
    <citation type="submission" date="2025-08" db="UniProtKB">
        <authorList>
            <consortium name="RefSeq"/>
        </authorList>
    </citation>
    <scope>IDENTIFICATION</scope>
    <source>
        <tissue evidence="2">Leaf</tissue>
    </source>
</reference>
<keyword evidence="1" id="KW-1185">Reference proteome</keyword>
<proteinExistence type="predicted"/>
<accession>A0AC58TQP9</accession>
<name>A0AC58TQP9_TOBAC</name>
<gene>
    <name evidence="2" type="primary">LOC142176306</name>
</gene>
<sequence length="212" mass="24742">MKRGWLEGCRRIIGLDRCLLKGVCKGQLLVVVSKEGNNQMFPIAWAVVEVENTFIWTWFLKCVRYVPGTFLQTGQKSGDDWRGEILSGDVQELLVLQELNYQLDMLDKLGDGICERLLHYRKETWCRAYFNCDKKCDIIDNNMCETFNSCIMGKRHKTIITMLEEIKIKLMNSIGKTREFYETWICDITPIAMKVYQDNLAKSMKCTPRWNG</sequence>
<dbReference type="RefSeq" id="XP_075099536.1">
    <property type="nucleotide sequence ID" value="XM_075243435.1"/>
</dbReference>
<evidence type="ECO:0000313" key="2">
    <source>
        <dbReference type="RefSeq" id="XP_075099536.1"/>
    </source>
</evidence>
<dbReference type="Proteomes" id="UP000790787">
    <property type="component" value="Chromosome 22"/>
</dbReference>